<dbReference type="PANTHER" id="PTHR43764:SF1">
    <property type="entry name" value="MOLYBDOPTERIN MOLYBDOTRANSFERASE"/>
    <property type="match status" value="1"/>
</dbReference>
<dbReference type="KEGG" id="ldn:H9L06_10280"/>
<feature type="domain" description="MoaB/Mog" evidence="3">
    <location>
        <begin position="10"/>
        <end position="152"/>
    </location>
</feature>
<proteinExistence type="predicted"/>
<gene>
    <name evidence="4" type="ORF">H9L06_10280</name>
</gene>
<dbReference type="Gene3D" id="3.40.980.10">
    <property type="entry name" value="MoaB/Mog-like domain"/>
    <property type="match status" value="1"/>
</dbReference>
<evidence type="ECO:0000256" key="1">
    <source>
        <dbReference type="ARBA" id="ARBA00005046"/>
    </source>
</evidence>
<accession>A0A7G9S433</accession>
<dbReference type="NCBIfam" id="TIGR00177">
    <property type="entry name" value="molyb_syn"/>
    <property type="match status" value="1"/>
</dbReference>
<organism evidence="4 5">
    <name type="scientific">Leucobacter denitrificans</name>
    <dbReference type="NCBI Taxonomy" id="683042"/>
    <lineage>
        <taxon>Bacteria</taxon>
        <taxon>Bacillati</taxon>
        <taxon>Actinomycetota</taxon>
        <taxon>Actinomycetes</taxon>
        <taxon>Micrococcales</taxon>
        <taxon>Microbacteriaceae</taxon>
        <taxon>Leucobacter</taxon>
    </lineage>
</organism>
<dbReference type="GO" id="GO:0006777">
    <property type="term" value="P:Mo-molybdopterin cofactor biosynthetic process"/>
    <property type="evidence" value="ECO:0007669"/>
    <property type="project" value="UniProtKB-KW"/>
</dbReference>
<dbReference type="SUPFAM" id="SSF53218">
    <property type="entry name" value="Molybdenum cofactor biosynthesis proteins"/>
    <property type="match status" value="1"/>
</dbReference>
<evidence type="ECO:0000259" key="3">
    <source>
        <dbReference type="SMART" id="SM00852"/>
    </source>
</evidence>
<keyword evidence="5" id="KW-1185">Reference proteome</keyword>
<dbReference type="InterPro" id="IPR001453">
    <property type="entry name" value="MoaB/Mog_dom"/>
</dbReference>
<evidence type="ECO:0000256" key="2">
    <source>
        <dbReference type="ARBA" id="ARBA00023150"/>
    </source>
</evidence>
<name>A0A7G9S433_9MICO</name>
<protein>
    <submittedName>
        <fullName evidence="4">MogA/MoaB family molybdenum cofactor biosynthesis protein</fullName>
    </submittedName>
</protein>
<dbReference type="SMART" id="SM00852">
    <property type="entry name" value="MoCF_biosynth"/>
    <property type="match status" value="1"/>
</dbReference>
<keyword evidence="2" id="KW-0501">Molybdenum cofactor biosynthesis</keyword>
<dbReference type="AlphaFoldDB" id="A0A7G9S433"/>
<dbReference type="Proteomes" id="UP000515934">
    <property type="component" value="Chromosome"/>
</dbReference>
<reference evidence="4 5" key="1">
    <citation type="submission" date="2020-08" db="EMBL/GenBank/DDBJ databases">
        <title>Genome sequence of Leucobacter denitrificans KACC 14055T.</title>
        <authorList>
            <person name="Hyun D.-W."/>
            <person name="Bae J.-W."/>
        </authorList>
    </citation>
    <scope>NUCLEOTIDE SEQUENCE [LARGE SCALE GENOMIC DNA]</scope>
    <source>
        <strain evidence="4 5">KACC 14055</strain>
    </source>
</reference>
<dbReference type="InterPro" id="IPR051920">
    <property type="entry name" value="MPT_Adenylyltrnsfr/MoaC-Rel"/>
</dbReference>
<dbReference type="UniPathway" id="UPA00344"/>
<dbReference type="RefSeq" id="WP_187555078.1">
    <property type="nucleotide sequence ID" value="NZ_CP060716.1"/>
</dbReference>
<dbReference type="Pfam" id="PF00994">
    <property type="entry name" value="MoCF_biosynth"/>
    <property type="match status" value="1"/>
</dbReference>
<sequence length="168" mass="17260">MNPGAARSAAVIVVSTSAASGAAVDETGPVIRAWLQARGFETAEAVVVADGEAVGAALRAQVDQGHRVVLTTGGTGIARDDSTPEETRPLLDVELPGLVNLLRERGQENTKYAALTRGVAGFADGTFVMNLPGSRGGVADGLAILGDLLDHLLEQREASAGHPPRRST</sequence>
<evidence type="ECO:0000313" key="5">
    <source>
        <dbReference type="Proteomes" id="UP000515934"/>
    </source>
</evidence>
<dbReference type="InterPro" id="IPR036425">
    <property type="entry name" value="MoaB/Mog-like_dom_sf"/>
</dbReference>
<evidence type="ECO:0000313" key="4">
    <source>
        <dbReference type="EMBL" id="QNN62608.1"/>
    </source>
</evidence>
<dbReference type="PROSITE" id="PS01078">
    <property type="entry name" value="MOCF_BIOSYNTHESIS_1"/>
    <property type="match status" value="1"/>
</dbReference>
<dbReference type="CDD" id="cd00886">
    <property type="entry name" value="MogA_MoaB"/>
    <property type="match status" value="1"/>
</dbReference>
<dbReference type="PANTHER" id="PTHR43764">
    <property type="entry name" value="MOLYBDENUM COFACTOR BIOSYNTHESIS"/>
    <property type="match status" value="1"/>
</dbReference>
<dbReference type="InterPro" id="IPR008284">
    <property type="entry name" value="MoCF_biosynth_CS"/>
</dbReference>
<comment type="pathway">
    <text evidence="1">Cofactor biosynthesis; molybdopterin biosynthesis.</text>
</comment>
<dbReference type="EMBL" id="CP060716">
    <property type="protein sequence ID" value="QNN62608.1"/>
    <property type="molecule type" value="Genomic_DNA"/>
</dbReference>